<evidence type="ECO:0000256" key="3">
    <source>
        <dbReference type="ARBA" id="ARBA00023163"/>
    </source>
</evidence>
<keyword evidence="1" id="KW-0805">Transcription regulation</keyword>
<evidence type="ECO:0000256" key="4">
    <source>
        <dbReference type="PROSITE-ProRule" id="PRU00335"/>
    </source>
</evidence>
<evidence type="ECO:0000313" key="8">
    <source>
        <dbReference type="Proteomes" id="UP000184111"/>
    </source>
</evidence>
<dbReference type="PANTHER" id="PTHR30055">
    <property type="entry name" value="HTH-TYPE TRANSCRIPTIONAL REGULATOR RUTR"/>
    <property type="match status" value="1"/>
</dbReference>
<dbReference type="GO" id="GO:0003700">
    <property type="term" value="F:DNA-binding transcription factor activity"/>
    <property type="evidence" value="ECO:0007669"/>
    <property type="project" value="TreeGrafter"/>
</dbReference>
<dbReference type="STRING" id="310782.SAMN05216499_101267"/>
<dbReference type="EMBL" id="FRBI01000001">
    <property type="protein sequence ID" value="SHK65027.1"/>
    <property type="molecule type" value="Genomic_DNA"/>
</dbReference>
<keyword evidence="2 4" id="KW-0238">DNA-binding</keyword>
<evidence type="ECO:0000313" key="7">
    <source>
        <dbReference type="EMBL" id="SHK65027.1"/>
    </source>
</evidence>
<organism evidence="7 8">
    <name type="scientific">Actinacidiphila paucisporea</name>
    <dbReference type="NCBI Taxonomy" id="310782"/>
    <lineage>
        <taxon>Bacteria</taxon>
        <taxon>Bacillati</taxon>
        <taxon>Actinomycetota</taxon>
        <taxon>Actinomycetes</taxon>
        <taxon>Kitasatosporales</taxon>
        <taxon>Streptomycetaceae</taxon>
        <taxon>Actinacidiphila</taxon>
    </lineage>
</organism>
<dbReference type="AlphaFoldDB" id="A0A1M6U752"/>
<dbReference type="PANTHER" id="PTHR30055:SF238">
    <property type="entry name" value="MYCOFACTOCIN BIOSYNTHESIS TRANSCRIPTIONAL REGULATOR MFTR-RELATED"/>
    <property type="match status" value="1"/>
</dbReference>
<feature type="region of interest" description="Disordered" evidence="5">
    <location>
        <begin position="1"/>
        <end position="36"/>
    </location>
</feature>
<evidence type="ECO:0000256" key="1">
    <source>
        <dbReference type="ARBA" id="ARBA00023015"/>
    </source>
</evidence>
<name>A0A1M6U752_9ACTN</name>
<dbReference type="Proteomes" id="UP000184111">
    <property type="component" value="Unassembled WGS sequence"/>
</dbReference>
<reference evidence="7 8" key="1">
    <citation type="submission" date="2016-11" db="EMBL/GenBank/DDBJ databases">
        <authorList>
            <person name="Jaros S."/>
            <person name="Januszkiewicz K."/>
            <person name="Wedrychowicz H."/>
        </authorList>
    </citation>
    <scope>NUCLEOTIDE SEQUENCE [LARGE SCALE GENOMIC DNA]</scope>
    <source>
        <strain evidence="7 8">CGMCC 4.2025</strain>
    </source>
</reference>
<keyword evidence="8" id="KW-1185">Reference proteome</keyword>
<feature type="DNA-binding region" description="H-T-H motif" evidence="4">
    <location>
        <begin position="58"/>
        <end position="77"/>
    </location>
</feature>
<evidence type="ECO:0000256" key="2">
    <source>
        <dbReference type="ARBA" id="ARBA00023125"/>
    </source>
</evidence>
<gene>
    <name evidence="7" type="ORF">SAMN05216499_101267</name>
</gene>
<dbReference type="Gene3D" id="1.10.357.10">
    <property type="entry name" value="Tetracycline Repressor, domain 2"/>
    <property type="match status" value="1"/>
</dbReference>
<dbReference type="Gene3D" id="1.10.10.60">
    <property type="entry name" value="Homeodomain-like"/>
    <property type="match status" value="1"/>
</dbReference>
<evidence type="ECO:0000256" key="5">
    <source>
        <dbReference type="SAM" id="MobiDB-lite"/>
    </source>
</evidence>
<dbReference type="RefSeq" id="WP_079189385.1">
    <property type="nucleotide sequence ID" value="NZ_FRBI01000001.1"/>
</dbReference>
<feature type="domain" description="HTH tetR-type" evidence="6">
    <location>
        <begin position="35"/>
        <end position="95"/>
    </location>
</feature>
<dbReference type="InterPro" id="IPR050109">
    <property type="entry name" value="HTH-type_TetR-like_transc_reg"/>
</dbReference>
<dbReference type="SUPFAM" id="SSF46689">
    <property type="entry name" value="Homeodomain-like"/>
    <property type="match status" value="1"/>
</dbReference>
<dbReference type="InterPro" id="IPR041347">
    <property type="entry name" value="MftR_C"/>
</dbReference>
<keyword evidence="3" id="KW-0804">Transcription</keyword>
<dbReference type="GO" id="GO:0000976">
    <property type="term" value="F:transcription cis-regulatory region binding"/>
    <property type="evidence" value="ECO:0007669"/>
    <property type="project" value="TreeGrafter"/>
</dbReference>
<evidence type="ECO:0000259" key="6">
    <source>
        <dbReference type="PROSITE" id="PS50977"/>
    </source>
</evidence>
<dbReference type="InterPro" id="IPR009057">
    <property type="entry name" value="Homeodomain-like_sf"/>
</dbReference>
<dbReference type="OrthoDB" id="8688418at2"/>
<accession>A0A1M6U752</accession>
<dbReference type="Pfam" id="PF00440">
    <property type="entry name" value="TetR_N"/>
    <property type="match status" value="1"/>
</dbReference>
<sequence length="240" mass="25780">MNSTDGPADATGIPEGITEGATARATEGLRERKKRQTRAALSHATIALAIERGWDDVRTEDIAAAVNVSERTFRNYFSSKAEAVAATHLDRMLRVARALDERPAREPMWESISACVQAEFVPEGPKPVDPAAGRRHTDAIWKLLSDPAVQGEVLRADQSAQVVLAEAIGKRTGTDPRVDLYPKLVAACVSATLGTAMNHWLKADPPVPLGPLISEALEQLTTGLPVPVTTGNRPPDRPNT</sequence>
<dbReference type="PROSITE" id="PS50977">
    <property type="entry name" value="HTH_TETR_2"/>
    <property type="match status" value="1"/>
</dbReference>
<proteinExistence type="predicted"/>
<protein>
    <submittedName>
        <fullName evidence="7">Transcriptional regulator, TetR family</fullName>
    </submittedName>
</protein>
<dbReference type="InterPro" id="IPR001647">
    <property type="entry name" value="HTH_TetR"/>
</dbReference>
<dbReference type="Pfam" id="PF17754">
    <property type="entry name" value="TetR_C_14"/>
    <property type="match status" value="1"/>
</dbReference>